<feature type="non-terminal residue" evidence="1">
    <location>
        <position position="1"/>
    </location>
</feature>
<reference evidence="1" key="1">
    <citation type="journal article" date="2013" name="Environ. Microbiol.">
        <title>Microbiota from the distal guts of lean and obese adolescents exhibit partial functional redundancy besides clear differences in community structure.</title>
        <authorList>
            <person name="Ferrer M."/>
            <person name="Ruiz A."/>
            <person name="Lanza F."/>
            <person name="Haange S.B."/>
            <person name="Oberbach A."/>
            <person name="Till H."/>
            <person name="Bargiela R."/>
            <person name="Campoy C."/>
            <person name="Segura M.T."/>
            <person name="Richter M."/>
            <person name="von Bergen M."/>
            <person name="Seifert J."/>
            <person name="Suarez A."/>
        </authorList>
    </citation>
    <scope>NUCLEOTIDE SEQUENCE</scope>
</reference>
<dbReference type="EMBL" id="AJWZ01005878">
    <property type="protein sequence ID" value="EKC61357.1"/>
    <property type="molecule type" value="Genomic_DNA"/>
</dbReference>
<comment type="caution">
    <text evidence="1">The sequence shown here is derived from an EMBL/GenBank/DDBJ whole genome shotgun (WGS) entry which is preliminary data.</text>
</comment>
<name>K1SL53_9ZZZZ</name>
<proteinExistence type="predicted"/>
<dbReference type="AlphaFoldDB" id="K1SL53"/>
<gene>
    <name evidence="1" type="ORF">OBE_08519</name>
</gene>
<sequence>IGFERIIMLLMERGFKVAYETEAGSILIEKGVSW</sequence>
<protein>
    <submittedName>
        <fullName evidence="1">Uncharacterized protein</fullName>
    </submittedName>
</protein>
<organism evidence="1">
    <name type="scientific">human gut metagenome</name>
    <dbReference type="NCBI Taxonomy" id="408170"/>
    <lineage>
        <taxon>unclassified sequences</taxon>
        <taxon>metagenomes</taxon>
        <taxon>organismal metagenomes</taxon>
    </lineage>
</organism>
<evidence type="ECO:0000313" key="1">
    <source>
        <dbReference type="EMBL" id="EKC61357.1"/>
    </source>
</evidence>
<accession>K1SL53</accession>